<feature type="region of interest" description="Disordered" evidence="2">
    <location>
        <begin position="148"/>
        <end position="218"/>
    </location>
</feature>
<keyword evidence="3" id="KW-1133">Transmembrane helix</keyword>
<dbReference type="EMBL" id="JAZDUF010000001">
    <property type="protein sequence ID" value="MEE3849394.1"/>
    <property type="molecule type" value="Genomic_DNA"/>
</dbReference>
<comment type="similarity">
    <text evidence="1">Belongs to the LytR/CpsA/Psr (LCP) family.</text>
</comment>
<name>A0ABU7M8F9_9ACTN</name>
<dbReference type="Pfam" id="PF03816">
    <property type="entry name" value="LytR_cpsA_psr"/>
    <property type="match status" value="1"/>
</dbReference>
<feature type="region of interest" description="Disordered" evidence="2">
    <location>
        <begin position="1"/>
        <end position="129"/>
    </location>
</feature>
<proteinExistence type="inferred from homology"/>
<protein>
    <submittedName>
        <fullName evidence="6">LCP family protein</fullName>
    </submittedName>
</protein>
<dbReference type="InterPro" id="IPR004474">
    <property type="entry name" value="LytR_CpsA_psr"/>
</dbReference>
<feature type="transmembrane region" description="Helical" evidence="3">
    <location>
        <begin position="227"/>
        <end position="247"/>
    </location>
</feature>
<keyword evidence="3" id="KW-0472">Membrane</keyword>
<dbReference type="Proteomes" id="UP001347146">
    <property type="component" value="Unassembled WGS sequence"/>
</dbReference>
<dbReference type="PANTHER" id="PTHR33392:SF6">
    <property type="entry name" value="POLYISOPRENYL-TEICHOIC ACID--PEPTIDOGLYCAN TEICHOIC ACID TRANSFERASE TAGU"/>
    <property type="match status" value="1"/>
</dbReference>
<keyword evidence="3" id="KW-0812">Transmembrane</keyword>
<evidence type="ECO:0000313" key="7">
    <source>
        <dbReference type="Proteomes" id="UP001347146"/>
    </source>
</evidence>
<organism evidence="6 7">
    <name type="scientific">Gordonia sesuvii</name>
    <dbReference type="NCBI Taxonomy" id="3116777"/>
    <lineage>
        <taxon>Bacteria</taxon>
        <taxon>Bacillati</taxon>
        <taxon>Actinomycetota</taxon>
        <taxon>Actinomycetes</taxon>
        <taxon>Mycobacteriales</taxon>
        <taxon>Gordoniaceae</taxon>
        <taxon>Gordonia</taxon>
    </lineage>
</organism>
<feature type="region of interest" description="Disordered" evidence="2">
    <location>
        <begin position="553"/>
        <end position="618"/>
    </location>
</feature>
<comment type="caution">
    <text evidence="6">The sequence shown here is derived from an EMBL/GenBank/DDBJ whole genome shotgun (WGS) entry which is preliminary data.</text>
</comment>
<evidence type="ECO:0000256" key="3">
    <source>
        <dbReference type="SAM" id="Phobius"/>
    </source>
</evidence>
<dbReference type="Gene3D" id="3.30.70.2390">
    <property type="match status" value="1"/>
</dbReference>
<sequence>MSRRSSEPDEPADEGTTPRRSRRAGRSGGSHDFSNMFGEAPNNAIPAHGALHEPRSTDRYVRGRTRLTVRELMEQMNAAGEEAPKAGGPHDREPRDRGSNDPAGERTTTPPAPAGAGPRQPSADEQPTEVHRFDDLTRYPHENDVTQQIPAVGPSHAPADADVDLSDGATRARVTEESRGQGSRVRPLRPTPDLSDTIPPRSRPRRHPGSSAGRRNLGRNVTTTGRILVAVACVMALVGTGFVWGYLQSWDGSWKTINAVNPEDENIRNKDAQYGDENYLIVGTDTRAGQNARVGAGTTADADGARSDTVILVNIPANRSRVVAVSFPRDLQVDRPDCRQWDNNTGTYGAALPAAYDVKLNGVYADGGPECLVSVITQMSGLNINRFIAMDFYGFEKVVKALGGVQVCSPTPLYDYELGQVLRKPGTSTLTGRRALNYVRARNIASEGNGDYGRIKRQQLFMSSLLRSTLSGNVLSNPNKLNSIVNTFIEYSFVDGVDTQSLLNLAESMQGIEAGRVTFLTIPTSGTSMDGLNNEIPRTDDINAIFNAIIDDDPLPGEQAKEKSSTSTSSSSEESSTPSTATSEAAPTQLAATAQNPGNVGVRVLNGTGRTGAAGDTSDQLVSMGFDVRGVADASENREDTVIRYGGGEQDSAATLAAMFPGASIQLDRTVKSGVEVILGSDFDGSVGSAPAVGSTISVPQLAPASNTSNLPNDLAVTNAGDTNCR</sequence>
<dbReference type="PANTHER" id="PTHR33392">
    <property type="entry name" value="POLYISOPRENYL-TEICHOIC ACID--PEPTIDOGLYCAN TEICHOIC ACID TRANSFERASE TAGU"/>
    <property type="match status" value="1"/>
</dbReference>
<evidence type="ECO:0000259" key="4">
    <source>
        <dbReference type="Pfam" id="PF03816"/>
    </source>
</evidence>
<dbReference type="Pfam" id="PF13399">
    <property type="entry name" value="LytR_C"/>
    <property type="match status" value="1"/>
</dbReference>
<feature type="compositionally biased region" description="Basic and acidic residues" evidence="2">
    <location>
        <begin position="82"/>
        <end position="99"/>
    </location>
</feature>
<gene>
    <name evidence="6" type="ORF">VZC37_03580</name>
</gene>
<dbReference type="InterPro" id="IPR050922">
    <property type="entry name" value="LytR/CpsA/Psr_CW_biosynth"/>
</dbReference>
<dbReference type="NCBIfam" id="TIGR00350">
    <property type="entry name" value="lytR_cpsA_psr"/>
    <property type="match status" value="1"/>
</dbReference>
<dbReference type="InterPro" id="IPR027381">
    <property type="entry name" value="LytR/CpsA/Psr_C"/>
</dbReference>
<keyword evidence="7" id="KW-1185">Reference proteome</keyword>
<evidence type="ECO:0000259" key="5">
    <source>
        <dbReference type="Pfam" id="PF13399"/>
    </source>
</evidence>
<accession>A0ABU7M8F9</accession>
<feature type="domain" description="LytR/CpsA/Psr regulator C-terminal" evidence="5">
    <location>
        <begin position="600"/>
        <end position="683"/>
    </location>
</feature>
<feature type="compositionally biased region" description="Basic and acidic residues" evidence="2">
    <location>
        <begin position="50"/>
        <end position="61"/>
    </location>
</feature>
<evidence type="ECO:0000256" key="2">
    <source>
        <dbReference type="SAM" id="MobiDB-lite"/>
    </source>
</evidence>
<dbReference type="Gene3D" id="3.40.630.190">
    <property type="entry name" value="LCP protein"/>
    <property type="match status" value="1"/>
</dbReference>
<feature type="compositionally biased region" description="Low complexity" evidence="2">
    <location>
        <begin position="565"/>
        <end position="588"/>
    </location>
</feature>
<evidence type="ECO:0000313" key="6">
    <source>
        <dbReference type="EMBL" id="MEE3849394.1"/>
    </source>
</evidence>
<evidence type="ECO:0000256" key="1">
    <source>
        <dbReference type="ARBA" id="ARBA00006068"/>
    </source>
</evidence>
<feature type="domain" description="Cell envelope-related transcriptional attenuator" evidence="4">
    <location>
        <begin position="306"/>
        <end position="468"/>
    </location>
</feature>
<dbReference type="RefSeq" id="WP_330431028.1">
    <property type="nucleotide sequence ID" value="NZ_JAZDUF010000001.1"/>
</dbReference>
<reference evidence="6 7" key="1">
    <citation type="submission" date="2024-01" db="EMBL/GenBank/DDBJ databases">
        <title>Draft genome sequence of Gordonia sp. LSe1-13.</title>
        <authorList>
            <person name="Suphannarot A."/>
            <person name="Mingma R."/>
        </authorList>
    </citation>
    <scope>NUCLEOTIDE SEQUENCE [LARGE SCALE GENOMIC DNA]</scope>
    <source>
        <strain evidence="6 7">LSe1-13</strain>
    </source>
</reference>
<feature type="compositionally biased region" description="Low complexity" evidence="2">
    <location>
        <begin position="105"/>
        <end position="119"/>
    </location>
</feature>